<dbReference type="AlphaFoldDB" id="A0ABD3XHA9"/>
<proteinExistence type="predicted"/>
<protein>
    <submittedName>
        <fullName evidence="1">Uncharacterized protein</fullName>
    </submittedName>
</protein>
<organism evidence="1 2">
    <name type="scientific">Sinanodonta woodiana</name>
    <name type="common">Chinese pond mussel</name>
    <name type="synonym">Anodonta woodiana</name>
    <dbReference type="NCBI Taxonomy" id="1069815"/>
    <lineage>
        <taxon>Eukaryota</taxon>
        <taxon>Metazoa</taxon>
        <taxon>Spiralia</taxon>
        <taxon>Lophotrochozoa</taxon>
        <taxon>Mollusca</taxon>
        <taxon>Bivalvia</taxon>
        <taxon>Autobranchia</taxon>
        <taxon>Heteroconchia</taxon>
        <taxon>Palaeoheterodonta</taxon>
        <taxon>Unionida</taxon>
        <taxon>Unionoidea</taxon>
        <taxon>Unionidae</taxon>
        <taxon>Unioninae</taxon>
        <taxon>Sinanodonta</taxon>
    </lineage>
</organism>
<evidence type="ECO:0000313" key="2">
    <source>
        <dbReference type="Proteomes" id="UP001634394"/>
    </source>
</evidence>
<accession>A0ABD3XHA9</accession>
<reference evidence="1 2" key="1">
    <citation type="submission" date="2024-11" db="EMBL/GenBank/DDBJ databases">
        <title>Chromosome-level genome assembly of the freshwater bivalve Anodonta woodiana.</title>
        <authorList>
            <person name="Chen X."/>
        </authorList>
    </citation>
    <scope>NUCLEOTIDE SEQUENCE [LARGE SCALE GENOMIC DNA]</scope>
    <source>
        <strain evidence="1">MN2024</strain>
        <tissue evidence="1">Gills</tissue>
    </source>
</reference>
<keyword evidence="2" id="KW-1185">Reference proteome</keyword>
<comment type="caution">
    <text evidence="1">The sequence shown here is derived from an EMBL/GenBank/DDBJ whole genome shotgun (WGS) entry which is preliminary data.</text>
</comment>
<name>A0ABD3XHA9_SINWO</name>
<gene>
    <name evidence="1" type="ORF">ACJMK2_025697</name>
</gene>
<dbReference type="EMBL" id="JBJQND010000002">
    <property type="protein sequence ID" value="KAL3885647.1"/>
    <property type="molecule type" value="Genomic_DNA"/>
</dbReference>
<sequence length="141" mass="16550">MRGDSGTEYGHVAHMQDFSIGKERLIYVINTANQRILMFLDFIDISLIQFYYMDLLQNGIDSMVQVWKVHRIQPTKKHNCPNGQPAVIYNLPMIYETMSYLQDVFNICTLYMEENKLTSPINIDDTLKLYCDIRNLLFVDL</sequence>
<evidence type="ECO:0000313" key="1">
    <source>
        <dbReference type="EMBL" id="KAL3885647.1"/>
    </source>
</evidence>
<dbReference type="Proteomes" id="UP001634394">
    <property type="component" value="Unassembled WGS sequence"/>
</dbReference>